<dbReference type="SUPFAM" id="SSF52833">
    <property type="entry name" value="Thioredoxin-like"/>
    <property type="match status" value="1"/>
</dbReference>
<gene>
    <name evidence="2" type="ORF">GCM10009098_31420</name>
</gene>
<feature type="chain" id="PRO_5046257225" description="Thioredoxin" evidence="1">
    <location>
        <begin position="26"/>
        <end position="165"/>
    </location>
</feature>
<proteinExistence type="predicted"/>
<dbReference type="Proteomes" id="UP001501169">
    <property type="component" value="Unassembled WGS sequence"/>
</dbReference>
<dbReference type="Pfam" id="PF14595">
    <property type="entry name" value="Thioredoxin_9"/>
    <property type="match status" value="1"/>
</dbReference>
<accession>A0ABP3PD41</accession>
<reference evidence="3" key="1">
    <citation type="journal article" date="2019" name="Int. J. Syst. Evol. Microbiol.">
        <title>The Global Catalogue of Microorganisms (GCM) 10K type strain sequencing project: providing services to taxonomists for standard genome sequencing and annotation.</title>
        <authorList>
            <consortium name="The Broad Institute Genomics Platform"/>
            <consortium name="The Broad Institute Genome Sequencing Center for Infectious Disease"/>
            <person name="Wu L."/>
            <person name="Ma J."/>
        </authorList>
    </citation>
    <scope>NUCLEOTIDE SEQUENCE [LARGE SCALE GENOMIC DNA]</scope>
    <source>
        <strain evidence="3">JCM 14331</strain>
    </source>
</reference>
<dbReference type="Gene3D" id="3.40.30.10">
    <property type="entry name" value="Glutaredoxin"/>
    <property type="match status" value="1"/>
</dbReference>
<comment type="caution">
    <text evidence="2">The sequence shown here is derived from an EMBL/GenBank/DDBJ whole genome shotgun (WGS) entry which is preliminary data.</text>
</comment>
<evidence type="ECO:0008006" key="4">
    <source>
        <dbReference type="Google" id="ProtNLM"/>
    </source>
</evidence>
<evidence type="ECO:0000313" key="2">
    <source>
        <dbReference type="EMBL" id="GAA0561054.1"/>
    </source>
</evidence>
<dbReference type="RefSeq" id="WP_226767944.1">
    <property type="nucleotide sequence ID" value="NZ_BAAAEO010000005.1"/>
</dbReference>
<dbReference type="CDD" id="cd02947">
    <property type="entry name" value="TRX_family"/>
    <property type="match status" value="1"/>
</dbReference>
<sequence>MKYLILALALLITACTSLLPHPVGATNMASADAEGIISKEGLLAQYPAFAAEYSRYQPDAAEVQQIQNLQGLQLVVLFGTWCHDSEREVPRLLKLLQQANIATDNLQLQAVNRQKQHPQQLHSYYNLKYTPTIIVLQNGKELGRIIERPQQSLADDLAKIAEGRK</sequence>
<name>A0ABP3PD41_9GAMM</name>
<evidence type="ECO:0000313" key="3">
    <source>
        <dbReference type="Proteomes" id="UP001501169"/>
    </source>
</evidence>
<dbReference type="PROSITE" id="PS51257">
    <property type="entry name" value="PROKAR_LIPOPROTEIN"/>
    <property type="match status" value="1"/>
</dbReference>
<organism evidence="2 3">
    <name type="scientific">Rheinheimera aquimaris</name>
    <dbReference type="NCBI Taxonomy" id="412437"/>
    <lineage>
        <taxon>Bacteria</taxon>
        <taxon>Pseudomonadati</taxon>
        <taxon>Pseudomonadota</taxon>
        <taxon>Gammaproteobacteria</taxon>
        <taxon>Chromatiales</taxon>
        <taxon>Chromatiaceae</taxon>
        <taxon>Rheinheimera</taxon>
    </lineage>
</organism>
<keyword evidence="3" id="KW-1185">Reference proteome</keyword>
<evidence type="ECO:0000256" key="1">
    <source>
        <dbReference type="SAM" id="SignalP"/>
    </source>
</evidence>
<feature type="signal peptide" evidence="1">
    <location>
        <begin position="1"/>
        <end position="25"/>
    </location>
</feature>
<dbReference type="EMBL" id="BAAAEO010000005">
    <property type="protein sequence ID" value="GAA0561054.1"/>
    <property type="molecule type" value="Genomic_DNA"/>
</dbReference>
<keyword evidence="1" id="KW-0732">Signal</keyword>
<protein>
    <recommendedName>
        <fullName evidence="4">Thioredoxin</fullName>
    </recommendedName>
</protein>
<dbReference type="InterPro" id="IPR036249">
    <property type="entry name" value="Thioredoxin-like_sf"/>
</dbReference>